<dbReference type="EnsemblMetazoa" id="ACOM029381-RA">
    <property type="protein sequence ID" value="ACOM029381-PA.1"/>
    <property type="gene ID" value="ACOM029381"/>
</dbReference>
<sequence>MASPVRFVDKCVQVDMVYGDEHDPVASTSWVAKINAKPSSQLPPAHSCEESQQPALVPLHKNLAMLNENRTRARAVNQNRFCSYRSYGISRRHW</sequence>
<name>A0A8W7PD11_ANOCL</name>
<dbReference type="VEuPathDB" id="VectorBase:ACON2_039824"/>
<accession>A0A8W7PD11</accession>
<dbReference type="Proteomes" id="UP000075882">
    <property type="component" value="Unassembled WGS sequence"/>
</dbReference>
<protein>
    <submittedName>
        <fullName evidence="1">Uncharacterized protein</fullName>
    </submittedName>
</protein>
<organism evidence="1">
    <name type="scientific">Anopheles coluzzii</name>
    <name type="common">African malaria mosquito</name>
    <dbReference type="NCBI Taxonomy" id="1518534"/>
    <lineage>
        <taxon>Eukaryota</taxon>
        <taxon>Metazoa</taxon>
        <taxon>Ecdysozoa</taxon>
        <taxon>Arthropoda</taxon>
        <taxon>Hexapoda</taxon>
        <taxon>Insecta</taxon>
        <taxon>Pterygota</taxon>
        <taxon>Neoptera</taxon>
        <taxon>Endopterygota</taxon>
        <taxon>Diptera</taxon>
        <taxon>Nematocera</taxon>
        <taxon>Culicoidea</taxon>
        <taxon>Culicidae</taxon>
        <taxon>Anophelinae</taxon>
        <taxon>Anopheles</taxon>
    </lineage>
</organism>
<reference evidence="1" key="1">
    <citation type="submission" date="2022-08" db="UniProtKB">
        <authorList>
            <consortium name="EnsemblMetazoa"/>
        </authorList>
    </citation>
    <scope>IDENTIFICATION</scope>
</reference>
<evidence type="ECO:0000313" key="1">
    <source>
        <dbReference type="EnsemblMetazoa" id="ACOM029381-PA.1"/>
    </source>
</evidence>
<dbReference type="AlphaFoldDB" id="A0A8W7PD11"/>
<proteinExistence type="predicted"/>